<keyword evidence="5" id="KW-1133">Transmembrane helix</keyword>
<keyword evidence="7" id="KW-0675">Receptor</keyword>
<dbReference type="GO" id="GO:0006811">
    <property type="term" value="P:monoatomic ion transport"/>
    <property type="evidence" value="ECO:0007669"/>
    <property type="project" value="InterPro"/>
</dbReference>
<proteinExistence type="predicted"/>
<comment type="catalytic activity">
    <reaction evidence="3">
        <text>Na(+)(in) = Na(+)(out)</text>
        <dbReference type="Rhea" id="RHEA:34963"/>
        <dbReference type="ChEBI" id="CHEBI:29101"/>
    </reaction>
</comment>
<dbReference type="InterPro" id="IPR036719">
    <property type="entry name" value="Neuro-gated_channel_TM_sf"/>
</dbReference>
<keyword evidence="1" id="KW-0732">Signal</keyword>
<evidence type="ECO:0000313" key="8">
    <source>
        <dbReference type="Proteomes" id="UP001279410"/>
    </source>
</evidence>
<evidence type="ECO:0000256" key="4">
    <source>
        <dbReference type="ARBA" id="ARBA00036634"/>
    </source>
</evidence>
<dbReference type="Gene3D" id="1.20.58.390">
    <property type="entry name" value="Neurotransmitter-gated ion-channel transmembrane domain"/>
    <property type="match status" value="1"/>
</dbReference>
<gene>
    <name evidence="7" type="ORF">AKAME5_002463300</name>
</gene>
<evidence type="ECO:0000256" key="5">
    <source>
        <dbReference type="SAM" id="Phobius"/>
    </source>
</evidence>
<comment type="catalytic activity">
    <reaction evidence="2">
        <text>K(+)(in) = K(+)(out)</text>
        <dbReference type="Rhea" id="RHEA:29463"/>
        <dbReference type="ChEBI" id="CHEBI:29103"/>
    </reaction>
</comment>
<reference evidence="7" key="1">
    <citation type="submission" date="2022-08" db="EMBL/GenBank/DDBJ databases">
        <title>Genome sequencing of akame (Lates japonicus).</title>
        <authorList>
            <person name="Hashiguchi Y."/>
            <person name="Takahashi H."/>
        </authorList>
    </citation>
    <scope>NUCLEOTIDE SEQUENCE</scope>
    <source>
        <strain evidence="7">Kochi</strain>
    </source>
</reference>
<dbReference type="InterPro" id="IPR006029">
    <property type="entry name" value="Neurotrans-gated_channel_TM"/>
</dbReference>
<dbReference type="EMBL" id="BRZM01001509">
    <property type="protein sequence ID" value="GLD73308.1"/>
    <property type="molecule type" value="Genomic_DNA"/>
</dbReference>
<evidence type="ECO:0000256" key="1">
    <source>
        <dbReference type="ARBA" id="ARBA00022729"/>
    </source>
</evidence>
<evidence type="ECO:0000256" key="2">
    <source>
        <dbReference type="ARBA" id="ARBA00034430"/>
    </source>
</evidence>
<organism evidence="7 8">
    <name type="scientific">Lates japonicus</name>
    <name type="common">Japanese lates</name>
    <dbReference type="NCBI Taxonomy" id="270547"/>
    <lineage>
        <taxon>Eukaryota</taxon>
        <taxon>Metazoa</taxon>
        <taxon>Chordata</taxon>
        <taxon>Craniata</taxon>
        <taxon>Vertebrata</taxon>
        <taxon>Euteleostomi</taxon>
        <taxon>Actinopterygii</taxon>
        <taxon>Neopterygii</taxon>
        <taxon>Teleostei</taxon>
        <taxon>Neoteleostei</taxon>
        <taxon>Acanthomorphata</taxon>
        <taxon>Carangaria</taxon>
        <taxon>Carangaria incertae sedis</taxon>
        <taxon>Centropomidae</taxon>
        <taxon>Lates</taxon>
    </lineage>
</organism>
<keyword evidence="5" id="KW-0812">Transmembrane</keyword>
<dbReference type="FunFam" id="1.20.58.390:FF:000041">
    <property type="entry name" value="Neuronal acetylcholine receptor subunit alpha-5"/>
    <property type="match status" value="1"/>
</dbReference>
<dbReference type="AlphaFoldDB" id="A0AAD3RLA6"/>
<evidence type="ECO:0000259" key="6">
    <source>
        <dbReference type="Pfam" id="PF02932"/>
    </source>
</evidence>
<protein>
    <submittedName>
        <fullName evidence="7">Neuronal acetylcholine receptor subunit alpha-5</fullName>
    </submittedName>
</protein>
<dbReference type="InterPro" id="IPR038050">
    <property type="entry name" value="Neuro_actylchol_rec"/>
</dbReference>
<evidence type="ECO:0000256" key="3">
    <source>
        <dbReference type="ARBA" id="ARBA00036239"/>
    </source>
</evidence>
<dbReference type="SUPFAM" id="SSF90112">
    <property type="entry name" value="Neurotransmitter-gated ion-channel transmembrane pore"/>
    <property type="match status" value="1"/>
</dbReference>
<feature type="transmembrane region" description="Helical" evidence="5">
    <location>
        <begin position="252"/>
        <end position="274"/>
    </location>
</feature>
<keyword evidence="5" id="KW-0472">Membrane</keyword>
<evidence type="ECO:0000313" key="7">
    <source>
        <dbReference type="EMBL" id="GLD73308.1"/>
    </source>
</evidence>
<name>A0AAD3RLA6_LATJO</name>
<dbReference type="Pfam" id="PF02932">
    <property type="entry name" value="Neur_chan_memb"/>
    <property type="match status" value="1"/>
</dbReference>
<sequence>MQARQAGVRKPVNTYRQKQAASVRAWWTTRVAEPAVTAGGREVYGTREAMGGHHPEDFHVDKRFTDANVIWEIVKGHRQSWSEDRRQPSYPTTSTRNFHHPPSGVATVFLLVIEEIIPAILKAIPPHREYSGFTMIFCHTLHHYHRLCHQHPPSPFFYTSRHGTLVRRFSCIDRLNCQWPRDHITAGGPGQGAGRLGMMKDSAPELTSTSTQDVIYKQLGLTCYITMHVVKDNEVREVVQDWKFVAQVLDRVFLWAFLLVSILGSALLFIPVIYKWANIIVPNHAGSIL</sequence>
<dbReference type="GO" id="GO:0016020">
    <property type="term" value="C:membrane"/>
    <property type="evidence" value="ECO:0007669"/>
    <property type="project" value="InterPro"/>
</dbReference>
<comment type="caution">
    <text evidence="7">The sequence shown here is derived from an EMBL/GenBank/DDBJ whole genome shotgun (WGS) entry which is preliminary data.</text>
</comment>
<accession>A0AAD3RLA6</accession>
<dbReference type="Proteomes" id="UP001279410">
    <property type="component" value="Unassembled WGS sequence"/>
</dbReference>
<comment type="catalytic activity">
    <reaction evidence="4">
        <text>Ca(2+)(in) = Ca(2+)(out)</text>
        <dbReference type="Rhea" id="RHEA:29671"/>
        <dbReference type="ChEBI" id="CHEBI:29108"/>
    </reaction>
</comment>
<keyword evidence="8" id="KW-1185">Reference proteome</keyword>
<feature type="domain" description="Neurotransmitter-gated ion-channel transmembrane" evidence="6">
    <location>
        <begin position="212"/>
        <end position="269"/>
    </location>
</feature>